<gene>
    <name evidence="2" type="ORF">N7509_002687</name>
</gene>
<feature type="compositionally biased region" description="Basic and acidic residues" evidence="1">
    <location>
        <begin position="84"/>
        <end position="93"/>
    </location>
</feature>
<evidence type="ECO:0000256" key="1">
    <source>
        <dbReference type="SAM" id="MobiDB-lite"/>
    </source>
</evidence>
<feature type="compositionally biased region" description="Basic and acidic residues" evidence="1">
    <location>
        <begin position="119"/>
        <end position="135"/>
    </location>
</feature>
<feature type="compositionally biased region" description="Low complexity" evidence="1">
    <location>
        <begin position="11"/>
        <end position="31"/>
    </location>
</feature>
<dbReference type="Proteomes" id="UP001147747">
    <property type="component" value="Unassembled WGS sequence"/>
</dbReference>
<proteinExistence type="predicted"/>
<reference evidence="2" key="2">
    <citation type="journal article" date="2023" name="IMA Fungus">
        <title>Comparative genomic study of the Penicillium genus elucidates a diverse pangenome and 15 lateral gene transfer events.</title>
        <authorList>
            <person name="Petersen C."/>
            <person name="Sorensen T."/>
            <person name="Nielsen M.R."/>
            <person name="Sondergaard T.E."/>
            <person name="Sorensen J.L."/>
            <person name="Fitzpatrick D.A."/>
            <person name="Frisvad J.C."/>
            <person name="Nielsen K.L."/>
        </authorList>
    </citation>
    <scope>NUCLEOTIDE SEQUENCE</scope>
    <source>
        <strain evidence="2">IBT 29677</strain>
    </source>
</reference>
<name>A0A9W9W9I8_9EURO</name>
<reference evidence="2" key="1">
    <citation type="submission" date="2022-12" db="EMBL/GenBank/DDBJ databases">
        <authorList>
            <person name="Petersen C."/>
        </authorList>
    </citation>
    <scope>NUCLEOTIDE SEQUENCE</scope>
    <source>
        <strain evidence="2">IBT 29677</strain>
    </source>
</reference>
<keyword evidence="3" id="KW-1185">Reference proteome</keyword>
<evidence type="ECO:0000313" key="3">
    <source>
        <dbReference type="Proteomes" id="UP001147747"/>
    </source>
</evidence>
<organism evidence="2 3">
    <name type="scientific">Penicillium cosmopolitanum</name>
    <dbReference type="NCBI Taxonomy" id="1131564"/>
    <lineage>
        <taxon>Eukaryota</taxon>
        <taxon>Fungi</taxon>
        <taxon>Dikarya</taxon>
        <taxon>Ascomycota</taxon>
        <taxon>Pezizomycotina</taxon>
        <taxon>Eurotiomycetes</taxon>
        <taxon>Eurotiomycetidae</taxon>
        <taxon>Eurotiales</taxon>
        <taxon>Aspergillaceae</taxon>
        <taxon>Penicillium</taxon>
    </lineage>
</organism>
<feature type="region of interest" description="Disordered" evidence="1">
    <location>
        <begin position="117"/>
        <end position="137"/>
    </location>
</feature>
<dbReference type="AlphaFoldDB" id="A0A9W9W9I8"/>
<accession>A0A9W9W9I8</accession>
<dbReference type="EMBL" id="JAPZBU010000004">
    <property type="protein sequence ID" value="KAJ5408804.1"/>
    <property type="molecule type" value="Genomic_DNA"/>
</dbReference>
<dbReference type="OrthoDB" id="6270329at2759"/>
<dbReference type="GeneID" id="81366304"/>
<dbReference type="RefSeq" id="XP_056493119.1">
    <property type="nucleotide sequence ID" value="XM_056627324.1"/>
</dbReference>
<protein>
    <submittedName>
        <fullName evidence="2">Uncharacterized protein</fullName>
    </submittedName>
</protein>
<evidence type="ECO:0000313" key="2">
    <source>
        <dbReference type="EMBL" id="KAJ5408804.1"/>
    </source>
</evidence>
<feature type="compositionally biased region" description="Polar residues" evidence="1">
    <location>
        <begin position="32"/>
        <end position="59"/>
    </location>
</feature>
<comment type="caution">
    <text evidence="2">The sequence shown here is derived from an EMBL/GenBank/DDBJ whole genome shotgun (WGS) entry which is preliminary data.</text>
</comment>
<feature type="region of interest" description="Disordered" evidence="1">
    <location>
        <begin position="1"/>
        <end position="93"/>
    </location>
</feature>
<sequence>MSRRLSVIDLTSASVPAPAPAPTSTSTSTSTHRQLSSDITSVDSFSDSLEEQPTPNLRNHTVPRGAKRRRDGEELGHAGPSSRPRLDHPIDPRIEGPIQAIDLTEVDSSSELAKTLSSLREDAVKSQQPHGDEANSARSVLGSYKCPICMDTPEDATSTACGMFIDDPAGNALNIAEPICPSVLY</sequence>